<feature type="region of interest" description="Disordered" evidence="2">
    <location>
        <begin position="53"/>
        <end position="77"/>
    </location>
</feature>
<gene>
    <name evidence="4" type="ORF">QR46_3123</name>
</gene>
<dbReference type="OrthoDB" id="10251312at2759"/>
<evidence type="ECO:0000313" key="5">
    <source>
        <dbReference type="Proteomes" id="UP000070089"/>
    </source>
</evidence>
<sequence>MREAKFSMFADLEGIDFLQVERGPTLTRHLDNLIFEFITSEAEFLELINYPSPSQKGQLSNQSPKSRSPRNSWVPSGIPHMEGSYSLIREPCHQDLQTFSSTFFPSTSSICQEQEIQSVSSGTSMSNDCNSITIPLKQRKLTLYGQVPISTIPASVTEYEEGILRGITSRYKTEIPLKDTTPLLSYSTRVHMQETFSAHFSRYSTFYGTNNEHNANSSVSITDFLCEELFGMPRVLATSLFYVISSKEPSPDVNELVEHHILHLPDSISTKLVFDTYMKCCRGKTHEERFYTLFSDKIDQGNRVSLARLAHILLNVLASHSAYSFMEPCIYKCIFAIIAATRIFFDADLEGRWYLTYETTYLRRGISPLTYIWMAQGAETIVGDTGPLGYEAFYVIYCTFVKNSDNDIRGKVTEALMLQYSGEMYSKRFVKRLLNGRGRPLYDPHPNEAALSLVDFTVFMLAECAVDSYPAIKYFFNMADGDCDGLLSVDDIKVCLVEQAEQWSFYAIDLTVDDVISQLVDMVCFVPDDYEDPDTYGEPLTRKGYASGNLARFDNAPKSIYHTGGATGFAFSFEQILRCAMPYNIFNAMFSTKRFIYFEQRDPYIGNLHGDIRVKRPLRIAHTMSNTWTSFCLAAYDQFMADSE</sequence>
<evidence type="ECO:0000259" key="3">
    <source>
        <dbReference type="PROSITE" id="PS50222"/>
    </source>
</evidence>
<dbReference type="InterPro" id="IPR002048">
    <property type="entry name" value="EF_hand_dom"/>
</dbReference>
<dbReference type="GO" id="GO:0019888">
    <property type="term" value="F:protein phosphatase regulator activity"/>
    <property type="evidence" value="ECO:0007669"/>
    <property type="project" value="TreeGrafter"/>
</dbReference>
<dbReference type="PANTHER" id="PTHR14095:SF0">
    <property type="entry name" value="MIP22305P"/>
    <property type="match status" value="1"/>
</dbReference>
<dbReference type="GO" id="GO:0000159">
    <property type="term" value="C:protein phosphatase type 2A complex"/>
    <property type="evidence" value="ECO:0007669"/>
    <property type="project" value="TreeGrafter"/>
</dbReference>
<dbReference type="InterPro" id="IPR011992">
    <property type="entry name" value="EF-hand-dom_pair"/>
</dbReference>
<dbReference type="PANTHER" id="PTHR14095">
    <property type="entry name" value="PHOSPHATASE 2A REGULATORY SUBUNIT-RELATED"/>
    <property type="match status" value="1"/>
</dbReference>
<name>A0A132NS12_GIAIN</name>
<organism evidence="4 5">
    <name type="scientific">Giardia duodenalis assemblage B</name>
    <dbReference type="NCBI Taxonomy" id="1394984"/>
    <lineage>
        <taxon>Eukaryota</taxon>
        <taxon>Metamonada</taxon>
        <taxon>Diplomonadida</taxon>
        <taxon>Hexamitidae</taxon>
        <taxon>Giardiinae</taxon>
        <taxon>Giardia</taxon>
    </lineage>
</organism>
<evidence type="ECO:0000256" key="2">
    <source>
        <dbReference type="SAM" id="MobiDB-lite"/>
    </source>
</evidence>
<protein>
    <submittedName>
        <fullName evidence="4">Ser/Thr protein phosphatase 2A/ 72/130 kDa reg sub B</fullName>
    </submittedName>
</protein>
<evidence type="ECO:0000256" key="1">
    <source>
        <dbReference type="ARBA" id="ARBA00022837"/>
    </source>
</evidence>
<dbReference type="Gene3D" id="1.10.238.10">
    <property type="entry name" value="EF-hand"/>
    <property type="match status" value="1"/>
</dbReference>
<dbReference type="SUPFAM" id="SSF47473">
    <property type="entry name" value="EF-hand"/>
    <property type="match status" value="1"/>
</dbReference>
<dbReference type="AlphaFoldDB" id="A0A132NS12"/>
<reference evidence="4 5" key="1">
    <citation type="journal article" date="2015" name="Mol. Biochem. Parasitol.">
        <title>Identification of polymorphic genes for use in assemblage B genotyping assays through comparative genomics of multiple assemblage B Giardia duodenalis isolates.</title>
        <authorList>
            <person name="Wielinga C."/>
            <person name="Thompson R.C."/>
            <person name="Monis P."/>
            <person name="Ryan U."/>
        </authorList>
    </citation>
    <scope>NUCLEOTIDE SEQUENCE [LARGE SCALE GENOMIC DNA]</scope>
    <source>
        <strain evidence="4 5">BAH15c1</strain>
    </source>
</reference>
<dbReference type="EMBL" id="JXTI01000094">
    <property type="protein sequence ID" value="KWX12903.1"/>
    <property type="molecule type" value="Genomic_DNA"/>
</dbReference>
<dbReference type="InterPro" id="IPR018247">
    <property type="entry name" value="EF_Hand_1_Ca_BS"/>
</dbReference>
<keyword evidence="1" id="KW-0106">Calcium</keyword>
<dbReference type="VEuPathDB" id="GiardiaDB:QR46_3123"/>
<dbReference type="GO" id="GO:0005509">
    <property type="term" value="F:calcium ion binding"/>
    <property type="evidence" value="ECO:0007669"/>
    <property type="project" value="InterPro"/>
</dbReference>
<feature type="domain" description="EF-hand" evidence="3">
    <location>
        <begin position="467"/>
        <end position="502"/>
    </location>
</feature>
<dbReference type="PROSITE" id="PS50222">
    <property type="entry name" value="EF_HAND_2"/>
    <property type="match status" value="1"/>
</dbReference>
<dbReference type="Proteomes" id="UP000070089">
    <property type="component" value="Unassembled WGS sequence"/>
</dbReference>
<dbReference type="PROSITE" id="PS00018">
    <property type="entry name" value="EF_HAND_1"/>
    <property type="match status" value="1"/>
</dbReference>
<proteinExistence type="predicted"/>
<accession>A0A132NS12</accession>
<evidence type="ECO:0000313" key="4">
    <source>
        <dbReference type="EMBL" id="KWX12903.1"/>
    </source>
</evidence>
<comment type="caution">
    <text evidence="4">The sequence shown here is derived from an EMBL/GenBank/DDBJ whole genome shotgun (WGS) entry which is preliminary data.</text>
</comment>
<feature type="compositionally biased region" description="Polar residues" evidence="2">
    <location>
        <begin position="53"/>
        <end position="74"/>
    </location>
</feature>